<proteinExistence type="predicted"/>
<dbReference type="EMBL" id="VSSQ01104410">
    <property type="protein sequence ID" value="MPN44912.1"/>
    <property type="molecule type" value="Genomic_DNA"/>
</dbReference>
<comment type="caution">
    <text evidence="1">The sequence shown here is derived from an EMBL/GenBank/DDBJ whole genome shotgun (WGS) entry which is preliminary data.</text>
</comment>
<gene>
    <name evidence="1" type="ORF">SDC9_192479</name>
</gene>
<accession>A0A645I2D8</accession>
<protein>
    <submittedName>
        <fullName evidence="1">Uncharacterized protein</fullName>
    </submittedName>
</protein>
<sequence length="45" mass="4940">MVVGDGSPVDGVLPVIFRLSQIVVECSSIAEVVERKIFLIHNFLL</sequence>
<organism evidence="1">
    <name type="scientific">bioreactor metagenome</name>
    <dbReference type="NCBI Taxonomy" id="1076179"/>
    <lineage>
        <taxon>unclassified sequences</taxon>
        <taxon>metagenomes</taxon>
        <taxon>ecological metagenomes</taxon>
    </lineage>
</organism>
<reference evidence="1" key="1">
    <citation type="submission" date="2019-08" db="EMBL/GenBank/DDBJ databases">
        <authorList>
            <person name="Kucharzyk K."/>
            <person name="Murdoch R.W."/>
            <person name="Higgins S."/>
            <person name="Loffler F."/>
        </authorList>
    </citation>
    <scope>NUCLEOTIDE SEQUENCE</scope>
</reference>
<name>A0A645I2D8_9ZZZZ</name>
<dbReference type="AlphaFoldDB" id="A0A645I2D8"/>
<evidence type="ECO:0000313" key="1">
    <source>
        <dbReference type="EMBL" id="MPN44912.1"/>
    </source>
</evidence>